<protein>
    <recommendedName>
        <fullName evidence="8">HEAT repeat-containing protein 1</fullName>
    </recommendedName>
</protein>
<dbReference type="GO" id="GO:0034455">
    <property type="term" value="C:t-UTP complex"/>
    <property type="evidence" value="ECO:0007669"/>
    <property type="project" value="TreeGrafter"/>
</dbReference>
<evidence type="ECO:0000256" key="8">
    <source>
        <dbReference type="RuleBase" id="RU367065"/>
    </source>
</evidence>
<dbReference type="InterPro" id="IPR011989">
    <property type="entry name" value="ARM-like"/>
</dbReference>
<dbReference type="GO" id="GO:0032040">
    <property type="term" value="C:small-subunit processome"/>
    <property type="evidence" value="ECO:0007669"/>
    <property type="project" value="TreeGrafter"/>
</dbReference>
<dbReference type="GO" id="GO:0000462">
    <property type="term" value="P:maturation of SSU-rRNA from tricistronic rRNA transcript (SSU-rRNA, 5.8S rRNA, LSU-rRNA)"/>
    <property type="evidence" value="ECO:0007669"/>
    <property type="project" value="TreeGrafter"/>
</dbReference>
<dbReference type="EMBL" id="BLKM01002776">
    <property type="protein sequence ID" value="GFG40914.1"/>
    <property type="molecule type" value="Genomic_DNA"/>
</dbReference>
<reference evidence="11" key="1">
    <citation type="submission" date="2020-01" db="EMBL/GenBank/DDBJ databases">
        <title>Draft genome sequence of the Termite Coptotermes fromosanus.</title>
        <authorList>
            <person name="Itakura S."/>
            <person name="Yosikawa Y."/>
            <person name="Umezawa K."/>
        </authorList>
    </citation>
    <scope>NUCLEOTIDE SEQUENCE [LARGE SCALE GENOMIC DNA]</scope>
</reference>
<keyword evidence="3 8" id="KW-0690">Ribosome biogenesis</keyword>
<feature type="domain" description="BP28 C-terminal" evidence="9">
    <location>
        <begin position="1076"/>
        <end position="1237"/>
    </location>
</feature>
<dbReference type="Pfam" id="PF23243">
    <property type="entry name" value="HEAT_HEATR1"/>
    <property type="match status" value="1"/>
</dbReference>
<dbReference type="Proteomes" id="UP000502823">
    <property type="component" value="Unassembled WGS sequence"/>
</dbReference>
<evidence type="ECO:0000256" key="4">
    <source>
        <dbReference type="ARBA" id="ARBA00022552"/>
    </source>
</evidence>
<feature type="repeat" description="HEAT" evidence="7">
    <location>
        <begin position="1333"/>
        <end position="1369"/>
    </location>
</feature>
<dbReference type="PROSITE" id="PS50077">
    <property type="entry name" value="HEAT_REPEAT"/>
    <property type="match status" value="1"/>
</dbReference>
<dbReference type="InterPro" id="IPR012954">
    <property type="entry name" value="BP28_C_dom"/>
</dbReference>
<dbReference type="InterPro" id="IPR056473">
    <property type="entry name" value="HEAT_Utp10/HEAT1"/>
</dbReference>
<evidence type="ECO:0000256" key="2">
    <source>
        <dbReference type="ARBA" id="ARBA00010559"/>
    </source>
</evidence>
<evidence type="ECO:0000259" key="9">
    <source>
        <dbReference type="SMART" id="SM01036"/>
    </source>
</evidence>
<dbReference type="InParanoid" id="A0A6L2Q8X6"/>
<comment type="subcellular location">
    <subcellularLocation>
        <location evidence="1 8">Nucleus</location>
        <location evidence="1 8">Nucleolus</location>
    </subcellularLocation>
</comment>
<dbReference type="PANTHER" id="PTHR13457">
    <property type="entry name" value="BAP28"/>
    <property type="match status" value="1"/>
</dbReference>
<dbReference type="FunCoup" id="A0A6L2Q8X6">
    <property type="interactions" value="1693"/>
</dbReference>
<dbReference type="InterPro" id="IPR021133">
    <property type="entry name" value="HEAT_type_2"/>
</dbReference>
<keyword evidence="4 8" id="KW-0698">rRNA processing</keyword>
<dbReference type="GO" id="GO:0045943">
    <property type="term" value="P:positive regulation of transcription by RNA polymerase I"/>
    <property type="evidence" value="ECO:0007669"/>
    <property type="project" value="TreeGrafter"/>
</dbReference>
<dbReference type="PANTHER" id="PTHR13457:SF1">
    <property type="entry name" value="HEAT REPEAT-CONTAINING PROTEIN 1"/>
    <property type="match status" value="1"/>
</dbReference>
<keyword evidence="6 8" id="KW-0687">Ribonucleoprotein</keyword>
<dbReference type="OrthoDB" id="31183at2759"/>
<dbReference type="SMART" id="SM01036">
    <property type="entry name" value="BP28CT"/>
    <property type="match status" value="1"/>
</dbReference>
<gene>
    <name evidence="10" type="ORF">Cfor_11090</name>
</gene>
<evidence type="ECO:0000256" key="6">
    <source>
        <dbReference type="ARBA" id="ARBA00023274"/>
    </source>
</evidence>
<keyword evidence="11" id="KW-1185">Reference proteome</keyword>
<proteinExistence type="inferred from homology"/>
<dbReference type="Pfam" id="PF08146">
    <property type="entry name" value="BP28CT"/>
    <property type="match status" value="1"/>
</dbReference>
<comment type="similarity">
    <text evidence="2 8">Belongs to the HEATR1/UTP10 family.</text>
</comment>
<dbReference type="InterPro" id="IPR040191">
    <property type="entry name" value="UTP10"/>
</dbReference>
<evidence type="ECO:0000313" key="11">
    <source>
        <dbReference type="Proteomes" id="UP000502823"/>
    </source>
</evidence>
<dbReference type="GO" id="GO:0030686">
    <property type="term" value="C:90S preribosome"/>
    <property type="evidence" value="ECO:0007669"/>
    <property type="project" value="TreeGrafter"/>
</dbReference>
<sequence length="1371" mass="153270">MADCMRAARSGRFPLVVYLHVVSQLVQHTPLFDVSKCEKDSWWDLHHCDKTESGQRLNFVVRVLEVLLAGCGVSYKEVRMQHAVCLKQFFQMYFPTPALQVKFLCNVIAYPGSEHGAVGWPELRLRCLRLVVSLLRQSDDSISWALHLEEPVVPALLTAAANPLATIRHAAMDCLITLASSIGAGLDSETYLQLLEAIKDRLLSPDPAVKSLLKPSQHPQLAAALKALLSCITSVKTPAYITVGLLDLLASVNSQEIFNELLPLGIHILTRGKESDGHLDSDSSAIIHNIVQRLTCDTAACLKYLDCWKFVQTSIMDWKVVLQDRGGNTCPAIIMMQQITRELFEVVEEPLQRQLLTHLVIAATDSELPEVASAAGRVVKKIVLDSKLVAEKLEQMSSAELKQQPVVSPGGMVLRSRRKVNKTPSPELLKTEEWRYGITLLEWVQSKKKLRSTHLLLSPLFSVLNKCLEFDEQPPVEYSKQLVLSCLLHCCQKLSHDSTSVDAVVKQALNVESVVHCIRASQNPHTHHHALLLLAHVAGMMPEQVLHNIMAIFTFMGSSILRQDDAYSFQVISKIVDTIIPILHSTDIDGAVCAVLRVFADTVLHIPEHRRLVLFHRILTTLGPEHSLWLFLCLVLEEHVIHSQEEKMLARQQDWGELPPRQEFALNLARSFPPFTVIVTCIKLVKYVQCLPIEKVHKSMSSTLALKFVPGLFNVELHSAKQLRHFRFTICTYVSSLLSSAAFVNQVAALGDETTQKMEPLYRELIENILTYIQAVNVQHDRREQQTAKYWTVMLGLAYDILDKVNALLPSNMFLLVIRGLLNHKLPTVRRKAMELLNTRLQHQGSFFSSCNREALYSLLTPLVSVMGSIGSDTVKPDLETNQQVAMLSVKLLARHLAPENPSQFKQILERVTELVQSDAVQKNLLASVVLCLAELVSVLRAHAIGMLSQFMPAVIKVLHEQQELESPNLVLLSIVTAMLKIVESLPHFLSPYLDKLLLEVSIQSAKWQHISDDSKVTPVVHKLKAIRQKLSSTVPGRVLTPAVSRCYARLLAHCQYSALGPLLSVLADSFSTLSRSELTQLVPDLTAFFMSALQFRADCSTGGSEGVVSQDDIEQAEGYVVEALVVLILKLSESTFRPLYYTLFHWATSSEAHKDRVITFYRLSSSIAESLKGLFVLFAGRLVQNASTLLNHTNVCKSGDCETEGQVYEEASAQLLLQYVLETLYRVFQHDSGQGFVNKERFDALMQPLVDQLENTLGGVEALQLRVSSLLAPCLSQFAVAVADDALWKQLNYQVLLKARHNLPQVRLASLEVLCEMARKLGEDFLPLLPETVPFLAELLEDEEEAVETACQKAVQNLEEILGEPLKKYF</sequence>
<evidence type="ECO:0000256" key="7">
    <source>
        <dbReference type="PROSITE-ProRule" id="PRU00103"/>
    </source>
</evidence>
<dbReference type="SUPFAM" id="SSF48371">
    <property type="entry name" value="ARM repeat"/>
    <property type="match status" value="2"/>
</dbReference>
<organism evidence="10 11">
    <name type="scientific">Coptotermes formosanus</name>
    <name type="common">Formosan subterranean termite</name>
    <dbReference type="NCBI Taxonomy" id="36987"/>
    <lineage>
        <taxon>Eukaryota</taxon>
        <taxon>Metazoa</taxon>
        <taxon>Ecdysozoa</taxon>
        <taxon>Arthropoda</taxon>
        <taxon>Hexapoda</taxon>
        <taxon>Insecta</taxon>
        <taxon>Pterygota</taxon>
        <taxon>Neoptera</taxon>
        <taxon>Polyneoptera</taxon>
        <taxon>Dictyoptera</taxon>
        <taxon>Blattodea</taxon>
        <taxon>Blattoidea</taxon>
        <taxon>Termitoidae</taxon>
        <taxon>Rhinotermitidae</taxon>
        <taxon>Coptotermes</taxon>
    </lineage>
</organism>
<accession>A0A6L2Q8X6</accession>
<evidence type="ECO:0000313" key="10">
    <source>
        <dbReference type="EMBL" id="GFG40914.1"/>
    </source>
</evidence>
<dbReference type="InterPro" id="IPR016024">
    <property type="entry name" value="ARM-type_fold"/>
</dbReference>
<dbReference type="Gene3D" id="1.25.10.10">
    <property type="entry name" value="Leucine-rich Repeat Variant"/>
    <property type="match status" value="3"/>
</dbReference>
<evidence type="ECO:0000256" key="1">
    <source>
        <dbReference type="ARBA" id="ARBA00004604"/>
    </source>
</evidence>
<keyword evidence="5 8" id="KW-0539">Nucleus</keyword>
<comment type="caution">
    <text evidence="10">The sequence shown here is derived from an EMBL/GenBank/DDBJ whole genome shotgun (WGS) entry which is preliminary data.</text>
</comment>
<name>A0A6L2Q8X6_COPFO</name>
<dbReference type="GO" id="GO:0030515">
    <property type="term" value="F:snoRNA binding"/>
    <property type="evidence" value="ECO:0007669"/>
    <property type="project" value="TreeGrafter"/>
</dbReference>
<evidence type="ECO:0000256" key="3">
    <source>
        <dbReference type="ARBA" id="ARBA00022517"/>
    </source>
</evidence>
<comment type="function">
    <text evidence="8">Involved in nucleolar processing of pre-18S ribosomal RNA.</text>
</comment>
<evidence type="ECO:0000256" key="5">
    <source>
        <dbReference type="ARBA" id="ARBA00023242"/>
    </source>
</evidence>